<evidence type="ECO:0000256" key="2">
    <source>
        <dbReference type="ARBA" id="ARBA00022692"/>
    </source>
</evidence>
<dbReference type="InterPro" id="IPR005565">
    <property type="entry name" value="Hemolysn_activator_HlyB_C"/>
</dbReference>
<dbReference type="PANTHER" id="PTHR34597:SF3">
    <property type="entry name" value="OUTER MEMBRANE TRANSPORTER CDIB"/>
    <property type="match status" value="1"/>
</dbReference>
<dbReference type="Gene3D" id="3.10.20.310">
    <property type="entry name" value="membrane protein fhac"/>
    <property type="match status" value="1"/>
</dbReference>
<organism evidence="8 9">
    <name type="scientific">Fusobacterium necrogenes</name>
    <dbReference type="NCBI Taxonomy" id="858"/>
    <lineage>
        <taxon>Bacteria</taxon>
        <taxon>Fusobacteriati</taxon>
        <taxon>Fusobacteriota</taxon>
        <taxon>Fusobacteriia</taxon>
        <taxon>Fusobacteriales</taxon>
        <taxon>Fusobacteriaceae</taxon>
        <taxon>Fusobacterium</taxon>
    </lineage>
</organism>
<keyword evidence="4" id="KW-0732">Signal</keyword>
<evidence type="ECO:0000313" key="9">
    <source>
        <dbReference type="Proteomes" id="UP000255328"/>
    </source>
</evidence>
<feature type="domain" description="Haemolysin activator HlyB C-terminal" evidence="5">
    <location>
        <begin position="214"/>
        <end position="530"/>
    </location>
</feature>
<keyword evidence="9" id="KW-1185">Reference proteome</keyword>
<dbReference type="InterPro" id="IPR051544">
    <property type="entry name" value="TPS_OM_transporter"/>
</dbReference>
<evidence type="ECO:0000313" key="8">
    <source>
        <dbReference type="EMBL" id="STO31329.1"/>
    </source>
</evidence>
<proteinExistence type="predicted"/>
<dbReference type="GO" id="GO:0098046">
    <property type="term" value="C:type V protein secretion system complex"/>
    <property type="evidence" value="ECO:0007669"/>
    <property type="project" value="TreeGrafter"/>
</dbReference>
<dbReference type="OrthoDB" id="84466at2"/>
<evidence type="ECO:0000256" key="3">
    <source>
        <dbReference type="ARBA" id="ARBA00023237"/>
    </source>
</evidence>
<accession>A0A377GWJ2</accession>
<dbReference type="PANTHER" id="PTHR34597">
    <property type="entry name" value="SLR1661 PROTEIN"/>
    <property type="match status" value="1"/>
</dbReference>
<dbReference type="Pfam" id="PF03865">
    <property type="entry name" value="ShlB"/>
    <property type="match status" value="1"/>
</dbReference>
<dbReference type="GO" id="GO:0046819">
    <property type="term" value="P:protein secretion by the type V secretion system"/>
    <property type="evidence" value="ECO:0007669"/>
    <property type="project" value="TreeGrafter"/>
</dbReference>
<dbReference type="InterPro" id="IPR013686">
    <property type="entry name" value="Polypept-transport_assoc_ShlB"/>
</dbReference>
<dbReference type="Gene3D" id="2.40.160.50">
    <property type="entry name" value="membrane protein fhac: a member of the omp85/tpsb transporter family"/>
    <property type="match status" value="1"/>
</dbReference>
<sequence length="567" mass="64646">MKKNLKVKLCLLALLASGSSVWAATVQRDTLSDIERTQRLIELRQKQDYINQQLMYPNRSTIKVEKDVLDEVKEGEKYLFTNIQLVGTTKLKRETDKVIKEYINTKMGKEEIYNLLVKLSNIFLVNGYSTTLVTLKSGNVNKGELIYEVKEGKVRNVEFMNKKEGGKDKLKLGMAFPMRKGDLLSTRDMDQGIENMNVGGNNNVAEITPTEEYGYSDIIIEENYSPTGFSLGMDNSGYKDKGRYKLNLGFTQDNLLGINDVIRFNYIERLTDDRDKDRESNYDLGVTIPIGYWKFAYNYNLGDNYNTYTSDIGSYTSESRAEKHKVRISRVISRGQYQKTTIHGGFTIRDNKNTLNDLLLEVSSKKYTNAAFSIDHTNRFLGGTIFGMLEYERGVPWFGSEIDPSPLKEGDYKIEYDKLNFNLDWLRFFSVKDHGFQYKMGIGGSYSDDRLLAVNQFTMGDEYTVRGFKESSVAGNKGVYINNTLTYMGTENMNKYLAAFKPFIGLDAGVSRDRDLPTSDKIVGMALGFKFDMGNLHGSFTYGIPLRWAPGMPRETNPIYVNLSYIL</sequence>
<keyword evidence="1" id="KW-0472">Membrane</keyword>
<reference evidence="8 9" key="1">
    <citation type="submission" date="2018-06" db="EMBL/GenBank/DDBJ databases">
        <authorList>
            <consortium name="Pathogen Informatics"/>
            <person name="Doyle S."/>
        </authorList>
    </citation>
    <scope>NUCLEOTIDE SEQUENCE [LARGE SCALE GENOMIC DNA]</scope>
    <source>
        <strain evidence="8 9">NCTC10723</strain>
    </source>
</reference>
<evidence type="ECO:0000259" key="6">
    <source>
        <dbReference type="Pfam" id="PF08479"/>
    </source>
</evidence>
<feature type="signal peptide" evidence="4">
    <location>
        <begin position="1"/>
        <end position="23"/>
    </location>
</feature>
<gene>
    <name evidence="8" type="primary">fhaC</name>
    <name evidence="8" type="ORF">NCTC10723_00777</name>
</gene>
<feature type="chain" id="PRO_5016573294" evidence="4">
    <location>
        <begin position="24"/>
        <end position="567"/>
    </location>
</feature>
<name>A0A377GWJ2_9FUSO</name>
<keyword evidence="1" id="KW-1134">Transmembrane beta strand</keyword>
<evidence type="ECO:0000256" key="1">
    <source>
        <dbReference type="ARBA" id="ARBA00022452"/>
    </source>
</evidence>
<dbReference type="Pfam" id="PF08479">
    <property type="entry name" value="POTRA_2"/>
    <property type="match status" value="1"/>
</dbReference>
<evidence type="ECO:0000259" key="7">
    <source>
        <dbReference type="Pfam" id="PF17287"/>
    </source>
</evidence>
<dbReference type="PIRSF" id="PIRSF029745">
    <property type="entry name" value="FhaC"/>
    <property type="match status" value="1"/>
</dbReference>
<dbReference type="EMBL" id="UGGU01000003">
    <property type="protein sequence ID" value="STO31329.1"/>
    <property type="molecule type" value="Genomic_DNA"/>
</dbReference>
<evidence type="ECO:0000256" key="4">
    <source>
        <dbReference type="SAM" id="SignalP"/>
    </source>
</evidence>
<dbReference type="Proteomes" id="UP000255328">
    <property type="component" value="Unassembled WGS sequence"/>
</dbReference>
<protein>
    <submittedName>
        <fullName evidence="8">TpsB transporter</fullName>
    </submittedName>
</protein>
<keyword evidence="2" id="KW-0812">Transmembrane</keyword>
<dbReference type="InterPro" id="IPR035251">
    <property type="entry name" value="ShlB_POTRA"/>
</dbReference>
<dbReference type="AlphaFoldDB" id="A0A377GWJ2"/>
<dbReference type="RefSeq" id="WP_115269543.1">
    <property type="nucleotide sequence ID" value="NZ_UGGU01000003.1"/>
</dbReference>
<feature type="domain" description="Polypeptide-transport-associated ShlB-type" evidence="6">
    <location>
        <begin position="81"/>
        <end position="152"/>
    </location>
</feature>
<evidence type="ECO:0000259" key="5">
    <source>
        <dbReference type="Pfam" id="PF03865"/>
    </source>
</evidence>
<keyword evidence="3" id="KW-0998">Cell outer membrane</keyword>
<dbReference type="Pfam" id="PF17287">
    <property type="entry name" value="POTRA_3"/>
    <property type="match status" value="1"/>
</dbReference>
<feature type="domain" description="ShlB POTRA" evidence="7">
    <location>
        <begin position="153"/>
        <end position="204"/>
    </location>
</feature>
<dbReference type="GO" id="GO:0008320">
    <property type="term" value="F:protein transmembrane transporter activity"/>
    <property type="evidence" value="ECO:0007669"/>
    <property type="project" value="TreeGrafter"/>
</dbReference>
<dbReference type="InterPro" id="IPR027282">
    <property type="entry name" value="TPS"/>
</dbReference>